<keyword evidence="3" id="KW-1185">Reference proteome</keyword>
<evidence type="ECO:0000313" key="3">
    <source>
        <dbReference type="Proteomes" id="UP000027222"/>
    </source>
</evidence>
<name>A0A067SB03_GALM3</name>
<accession>A0A067SB03</accession>
<gene>
    <name evidence="2" type="ORF">GALMADRAFT_216635</name>
</gene>
<evidence type="ECO:0000256" key="1">
    <source>
        <dbReference type="SAM" id="MobiDB-lite"/>
    </source>
</evidence>
<feature type="region of interest" description="Disordered" evidence="1">
    <location>
        <begin position="1"/>
        <end position="27"/>
    </location>
</feature>
<dbReference type="Proteomes" id="UP000027222">
    <property type="component" value="Unassembled WGS sequence"/>
</dbReference>
<proteinExistence type="predicted"/>
<dbReference type="HOGENOM" id="CLU_2158594_0_0_1"/>
<dbReference type="STRING" id="685588.A0A067SB03"/>
<protein>
    <submittedName>
        <fullName evidence="2">Uncharacterized protein</fullName>
    </submittedName>
</protein>
<dbReference type="EMBL" id="KL142417">
    <property type="protein sequence ID" value="KDR67152.1"/>
    <property type="molecule type" value="Genomic_DNA"/>
</dbReference>
<feature type="compositionally biased region" description="Polar residues" evidence="1">
    <location>
        <begin position="1"/>
        <end position="11"/>
    </location>
</feature>
<reference evidence="3" key="1">
    <citation type="journal article" date="2014" name="Proc. Natl. Acad. Sci. U.S.A.">
        <title>Extensive sampling of basidiomycete genomes demonstrates inadequacy of the white-rot/brown-rot paradigm for wood decay fungi.</title>
        <authorList>
            <person name="Riley R."/>
            <person name="Salamov A.A."/>
            <person name="Brown D.W."/>
            <person name="Nagy L.G."/>
            <person name="Floudas D."/>
            <person name="Held B.W."/>
            <person name="Levasseur A."/>
            <person name="Lombard V."/>
            <person name="Morin E."/>
            <person name="Otillar R."/>
            <person name="Lindquist E.A."/>
            <person name="Sun H."/>
            <person name="LaButti K.M."/>
            <person name="Schmutz J."/>
            <person name="Jabbour D."/>
            <person name="Luo H."/>
            <person name="Baker S.E."/>
            <person name="Pisabarro A.G."/>
            <person name="Walton J.D."/>
            <person name="Blanchette R.A."/>
            <person name="Henrissat B."/>
            <person name="Martin F."/>
            <person name="Cullen D."/>
            <person name="Hibbett D.S."/>
            <person name="Grigoriev I.V."/>
        </authorList>
    </citation>
    <scope>NUCLEOTIDE SEQUENCE [LARGE SCALE GENOMIC DNA]</scope>
    <source>
        <strain evidence="3">CBS 339.88</strain>
    </source>
</reference>
<dbReference type="AlphaFoldDB" id="A0A067SB03"/>
<sequence>MATTSRSNTQKGKGVTRIPVAFDNPSASNEVDDDVVMLRQERQQNSTGRIHCSDRTAVVDTPSLPVENSEIGLDLDSAQADDEWDKDFVDVEENTKAIKEEKKKSKKSLTS</sequence>
<evidence type="ECO:0000313" key="2">
    <source>
        <dbReference type="EMBL" id="KDR67152.1"/>
    </source>
</evidence>
<organism evidence="2 3">
    <name type="scientific">Galerina marginata (strain CBS 339.88)</name>
    <dbReference type="NCBI Taxonomy" id="685588"/>
    <lineage>
        <taxon>Eukaryota</taxon>
        <taxon>Fungi</taxon>
        <taxon>Dikarya</taxon>
        <taxon>Basidiomycota</taxon>
        <taxon>Agaricomycotina</taxon>
        <taxon>Agaricomycetes</taxon>
        <taxon>Agaricomycetidae</taxon>
        <taxon>Agaricales</taxon>
        <taxon>Agaricineae</taxon>
        <taxon>Strophariaceae</taxon>
        <taxon>Galerina</taxon>
    </lineage>
</organism>